<proteinExistence type="predicted"/>
<gene>
    <name evidence="2" type="ORF">GWI33_019426</name>
</gene>
<dbReference type="AlphaFoldDB" id="A0A834HTV6"/>
<reference evidence="2" key="1">
    <citation type="submission" date="2020-08" db="EMBL/GenBank/DDBJ databases">
        <title>Genome sequencing and assembly of the red palm weevil Rhynchophorus ferrugineus.</title>
        <authorList>
            <person name="Dias G.B."/>
            <person name="Bergman C.M."/>
            <person name="Manee M."/>
        </authorList>
    </citation>
    <scope>NUCLEOTIDE SEQUENCE</scope>
    <source>
        <strain evidence="2">AA-2017</strain>
        <tissue evidence="2">Whole larva</tissue>
    </source>
</reference>
<evidence type="ECO:0000256" key="1">
    <source>
        <dbReference type="SAM" id="MobiDB-lite"/>
    </source>
</evidence>
<evidence type="ECO:0000313" key="2">
    <source>
        <dbReference type="EMBL" id="KAF7267353.1"/>
    </source>
</evidence>
<dbReference type="Proteomes" id="UP000625711">
    <property type="component" value="Unassembled WGS sequence"/>
</dbReference>
<dbReference type="EMBL" id="JAACXV010014434">
    <property type="protein sequence ID" value="KAF7267353.1"/>
    <property type="molecule type" value="Genomic_DNA"/>
</dbReference>
<keyword evidence="3" id="KW-1185">Reference proteome</keyword>
<feature type="region of interest" description="Disordered" evidence="1">
    <location>
        <begin position="77"/>
        <end position="110"/>
    </location>
</feature>
<comment type="caution">
    <text evidence="2">The sequence shown here is derived from an EMBL/GenBank/DDBJ whole genome shotgun (WGS) entry which is preliminary data.</text>
</comment>
<name>A0A834HTV6_RHYFE</name>
<feature type="compositionally biased region" description="Basic and acidic residues" evidence="1">
    <location>
        <begin position="77"/>
        <end position="97"/>
    </location>
</feature>
<organism evidence="2 3">
    <name type="scientific">Rhynchophorus ferrugineus</name>
    <name type="common">Red palm weevil</name>
    <name type="synonym">Curculio ferrugineus</name>
    <dbReference type="NCBI Taxonomy" id="354439"/>
    <lineage>
        <taxon>Eukaryota</taxon>
        <taxon>Metazoa</taxon>
        <taxon>Ecdysozoa</taxon>
        <taxon>Arthropoda</taxon>
        <taxon>Hexapoda</taxon>
        <taxon>Insecta</taxon>
        <taxon>Pterygota</taxon>
        <taxon>Neoptera</taxon>
        <taxon>Endopterygota</taxon>
        <taxon>Coleoptera</taxon>
        <taxon>Polyphaga</taxon>
        <taxon>Cucujiformia</taxon>
        <taxon>Curculionidae</taxon>
        <taxon>Dryophthorinae</taxon>
        <taxon>Rhynchophorus</taxon>
    </lineage>
</organism>
<accession>A0A834HTV6</accession>
<evidence type="ECO:0000313" key="3">
    <source>
        <dbReference type="Proteomes" id="UP000625711"/>
    </source>
</evidence>
<sequence length="110" mass="12840">MAIAARKRDNAVRFVVFRRAASIKGCTNRKRPKQVKFLMRNVRKILEGFRFVALTVTPAQIAAKKCVDGLQRDPPKFHRVREISARRKRERRSETTGHKGRKWGKVEGRR</sequence>
<protein>
    <submittedName>
        <fullName evidence="2">Uncharacterized protein</fullName>
    </submittedName>
</protein>